<dbReference type="EMBL" id="SMDR01000001">
    <property type="protein sequence ID" value="TNJ34286.1"/>
    <property type="molecule type" value="Genomic_DNA"/>
</dbReference>
<organism evidence="1 2">
    <name type="scientific">Arenimonas terrae</name>
    <dbReference type="NCBI Taxonomy" id="2546226"/>
    <lineage>
        <taxon>Bacteria</taxon>
        <taxon>Pseudomonadati</taxon>
        <taxon>Pseudomonadota</taxon>
        <taxon>Gammaproteobacteria</taxon>
        <taxon>Lysobacterales</taxon>
        <taxon>Lysobacteraceae</taxon>
        <taxon>Arenimonas</taxon>
    </lineage>
</organism>
<comment type="caution">
    <text evidence="1">The sequence shown here is derived from an EMBL/GenBank/DDBJ whole genome shotgun (WGS) entry which is preliminary data.</text>
</comment>
<dbReference type="InterPro" id="IPR032675">
    <property type="entry name" value="LRR_dom_sf"/>
</dbReference>
<evidence type="ECO:0008006" key="3">
    <source>
        <dbReference type="Google" id="ProtNLM"/>
    </source>
</evidence>
<gene>
    <name evidence="1" type="ORF">E1B00_00375</name>
</gene>
<dbReference type="SUPFAM" id="SSF52047">
    <property type="entry name" value="RNI-like"/>
    <property type="match status" value="1"/>
</dbReference>
<keyword evidence="2" id="KW-1185">Reference proteome</keyword>
<sequence length="321" mass="35191">MSDATSHIQAILQPLLDHQALRAEIVEPGDSYWYHRPQRNFPPRAIQQPEDYDGGERLSLAITQTALKPPQQRALVKRWGELLPTLANVRVLWFHSKVSQEMFEAACAMPALEGLYIKWGSLTDLRPITRLRTLSHFHLGGAPSAEGLDALAALPRLIDLEIANVRAAGDLSFLRGLPQLRSLLLAGDSNSIKALKIDTLAPLAALPQLERLRLLTVQVLDGSLAPLAGLPALKHLALCNQFPRDEFARLAGRRPDLAAELEPVNGPVMAFGCKKCKQKTMYQTLGKGLPWLCGHCDRARLDKHVAEFRAVAAAARDAAAG</sequence>
<reference evidence="1 2" key="1">
    <citation type="submission" date="2019-03" db="EMBL/GenBank/DDBJ databases">
        <title>Arenimonas daejeonensis sp. nov., isolated from compost.</title>
        <authorList>
            <person name="Jeon C.O."/>
        </authorList>
    </citation>
    <scope>NUCLEOTIDE SEQUENCE [LARGE SCALE GENOMIC DNA]</scope>
    <source>
        <strain evidence="1 2">R29</strain>
    </source>
</reference>
<evidence type="ECO:0000313" key="2">
    <source>
        <dbReference type="Proteomes" id="UP000305760"/>
    </source>
</evidence>
<dbReference type="RefSeq" id="WP_139444693.1">
    <property type="nucleotide sequence ID" value="NZ_SMDR01000001.1"/>
</dbReference>
<dbReference type="OrthoDB" id="5965518at2"/>
<proteinExistence type="predicted"/>
<protein>
    <recommendedName>
        <fullName evidence="3">Leucine-rich repeat domain-containing protein</fullName>
    </recommendedName>
</protein>
<accession>A0A5C4RSU6</accession>
<dbReference type="Proteomes" id="UP000305760">
    <property type="component" value="Unassembled WGS sequence"/>
</dbReference>
<dbReference type="Gene3D" id="3.80.10.10">
    <property type="entry name" value="Ribonuclease Inhibitor"/>
    <property type="match status" value="1"/>
</dbReference>
<dbReference type="AlphaFoldDB" id="A0A5C4RSU6"/>
<evidence type="ECO:0000313" key="1">
    <source>
        <dbReference type="EMBL" id="TNJ34286.1"/>
    </source>
</evidence>
<name>A0A5C4RSU6_9GAMM</name>